<sequence>MNTNKERPLNGFVLYRGPSMIDGQPIIVIATGLEDGGSNSKTGPMVQIYIMRADQNPLQAVQRGDDVSICGTCIHMGRIITDPKTGRLKNIERSCYVTLMHGPRVVWDGLQRGIYPDMTPAKARRLLARKRCRIGAYGDPGAVPIKIWQVALQLVDELTGYTHRWREVPELAEFCMASCDSEAERVMAKARGFRTYRVRPKGEAKANGEGHCPAGAEMGKAIQCAYCLLCGGHRSGGKADITIEAHGTGAKHFEKEAA</sequence>
<evidence type="ECO:0000313" key="1">
    <source>
        <dbReference type="EMBL" id="SHH04070.1"/>
    </source>
</evidence>
<proteinExistence type="predicted"/>
<dbReference type="AlphaFoldDB" id="A0A1M5PQX0"/>
<evidence type="ECO:0000313" key="2">
    <source>
        <dbReference type="Proteomes" id="UP000189796"/>
    </source>
</evidence>
<organism evidence="1 2">
    <name type="scientific">Bradyrhizobium erythrophlei</name>
    <dbReference type="NCBI Taxonomy" id="1437360"/>
    <lineage>
        <taxon>Bacteria</taxon>
        <taxon>Pseudomonadati</taxon>
        <taxon>Pseudomonadota</taxon>
        <taxon>Alphaproteobacteria</taxon>
        <taxon>Hyphomicrobiales</taxon>
        <taxon>Nitrobacteraceae</taxon>
        <taxon>Bradyrhizobium</taxon>
    </lineage>
</organism>
<dbReference type="EMBL" id="LT670817">
    <property type="protein sequence ID" value="SHH04070.1"/>
    <property type="molecule type" value="Genomic_DNA"/>
</dbReference>
<reference evidence="1 2" key="1">
    <citation type="submission" date="2016-11" db="EMBL/GenBank/DDBJ databases">
        <authorList>
            <person name="Jaros S."/>
            <person name="Januszkiewicz K."/>
            <person name="Wedrychowicz H."/>
        </authorList>
    </citation>
    <scope>NUCLEOTIDE SEQUENCE [LARGE SCALE GENOMIC DNA]</scope>
    <source>
        <strain evidence="1 2">GAS138</strain>
    </source>
</reference>
<gene>
    <name evidence="1" type="ORF">SAMN05443248_3469</name>
</gene>
<dbReference type="Proteomes" id="UP000189796">
    <property type="component" value="Chromosome I"/>
</dbReference>
<accession>A0A1M5PQX0</accession>
<name>A0A1M5PQX0_9BRAD</name>
<protein>
    <submittedName>
        <fullName evidence="1">Uncharacterized protein</fullName>
    </submittedName>
</protein>